<dbReference type="AlphaFoldDB" id="A0A9P8SEG7"/>
<dbReference type="GeneID" id="68357973"/>
<accession>A0A9P8SEG7</accession>
<dbReference type="RefSeq" id="XP_044717336.1">
    <property type="nucleotide sequence ID" value="XM_044867315.1"/>
</dbReference>
<dbReference type="Proteomes" id="UP000824596">
    <property type="component" value="Unassembled WGS sequence"/>
</dbReference>
<comment type="caution">
    <text evidence="1">The sequence shown here is derived from an EMBL/GenBank/DDBJ whole genome shotgun (WGS) entry which is preliminary data.</text>
</comment>
<protein>
    <submittedName>
        <fullName evidence="1">Uncharacterized protein</fullName>
    </submittedName>
</protein>
<organism evidence="1 2">
    <name type="scientific">Hirsutella rhossiliensis</name>
    <dbReference type="NCBI Taxonomy" id="111463"/>
    <lineage>
        <taxon>Eukaryota</taxon>
        <taxon>Fungi</taxon>
        <taxon>Dikarya</taxon>
        <taxon>Ascomycota</taxon>
        <taxon>Pezizomycotina</taxon>
        <taxon>Sordariomycetes</taxon>
        <taxon>Hypocreomycetidae</taxon>
        <taxon>Hypocreales</taxon>
        <taxon>Ophiocordycipitaceae</taxon>
        <taxon>Hirsutella</taxon>
    </lineage>
</organism>
<keyword evidence="2" id="KW-1185">Reference proteome</keyword>
<proteinExistence type="predicted"/>
<gene>
    <name evidence="1" type="ORF">HRG_08844</name>
</gene>
<sequence length="245" mass="28053">MSKNTNSTRRTILSEPQDWDKWNKELRARVDETIHGLVFEEGTVPLQSPARPTFSEFAAGVITYAGLTSAQQKAFSAATSRYENMRKEYLYEKKLIKEARTAITESIGTAKMISLREEDTLRQWMTTLESSTAPTKGFMTERIRKLYSSHLRSYSKSNNIPEWLVKWEEIIQEAIQYFLMEALTGQWLRDIATIIKPLSDGYATIFLEESRRLDEDAARKMQQAFDRPAYVAAAPVEAAAAPHQE</sequence>
<dbReference type="EMBL" id="JAIZPD010000011">
    <property type="protein sequence ID" value="KAH0959823.1"/>
    <property type="molecule type" value="Genomic_DNA"/>
</dbReference>
<evidence type="ECO:0000313" key="2">
    <source>
        <dbReference type="Proteomes" id="UP000824596"/>
    </source>
</evidence>
<reference evidence="1" key="1">
    <citation type="submission" date="2021-09" db="EMBL/GenBank/DDBJ databases">
        <title>A high-quality genome of the endoparasitic fungus Hirsutella rhossiliensis with a comparison of Hirsutella genomes reveals transposable elements contributing to genome size variation.</title>
        <authorList>
            <person name="Lin R."/>
            <person name="Jiao Y."/>
            <person name="Sun X."/>
            <person name="Ling J."/>
            <person name="Xie B."/>
            <person name="Cheng X."/>
        </authorList>
    </citation>
    <scope>NUCLEOTIDE SEQUENCE</scope>
    <source>
        <strain evidence="1">HR02</strain>
    </source>
</reference>
<name>A0A9P8SEG7_9HYPO</name>
<dbReference type="OrthoDB" id="4897600at2759"/>
<evidence type="ECO:0000313" key="1">
    <source>
        <dbReference type="EMBL" id="KAH0959823.1"/>
    </source>
</evidence>